<dbReference type="AlphaFoldDB" id="A0A3M7RZW5"/>
<protein>
    <submittedName>
        <fullName evidence="1">Uncharacterized protein</fullName>
    </submittedName>
</protein>
<sequence length="101" mass="11405">MLNFNTIVITGNSAIIVKNIMSSLYSSILSMVSDIDIELKALDKRSMKCQLVVVKEWEDVIVNLNLLQIDAIVENRTSCVITTVLLRKTVFTCHQLFSMIL</sequence>
<evidence type="ECO:0000313" key="1">
    <source>
        <dbReference type="EMBL" id="RNA28895.1"/>
    </source>
</evidence>
<name>A0A3M7RZW5_BRAPC</name>
<reference evidence="1 2" key="1">
    <citation type="journal article" date="2018" name="Sci. Rep.">
        <title>Genomic signatures of local adaptation to the degree of environmental predictability in rotifers.</title>
        <authorList>
            <person name="Franch-Gras L."/>
            <person name="Hahn C."/>
            <person name="Garcia-Roger E.M."/>
            <person name="Carmona M.J."/>
            <person name="Serra M."/>
            <person name="Gomez A."/>
        </authorList>
    </citation>
    <scope>NUCLEOTIDE SEQUENCE [LARGE SCALE GENOMIC DNA]</scope>
    <source>
        <strain evidence="1">HYR1</strain>
    </source>
</reference>
<comment type="caution">
    <text evidence="1">The sequence shown here is derived from an EMBL/GenBank/DDBJ whole genome shotgun (WGS) entry which is preliminary data.</text>
</comment>
<dbReference type="Proteomes" id="UP000276133">
    <property type="component" value="Unassembled WGS sequence"/>
</dbReference>
<proteinExistence type="predicted"/>
<accession>A0A3M7RZW5</accession>
<organism evidence="1 2">
    <name type="scientific">Brachionus plicatilis</name>
    <name type="common">Marine rotifer</name>
    <name type="synonym">Brachionus muelleri</name>
    <dbReference type="NCBI Taxonomy" id="10195"/>
    <lineage>
        <taxon>Eukaryota</taxon>
        <taxon>Metazoa</taxon>
        <taxon>Spiralia</taxon>
        <taxon>Gnathifera</taxon>
        <taxon>Rotifera</taxon>
        <taxon>Eurotatoria</taxon>
        <taxon>Monogononta</taxon>
        <taxon>Pseudotrocha</taxon>
        <taxon>Ploima</taxon>
        <taxon>Brachionidae</taxon>
        <taxon>Brachionus</taxon>
    </lineage>
</organism>
<dbReference type="EMBL" id="REGN01002324">
    <property type="protein sequence ID" value="RNA28895.1"/>
    <property type="molecule type" value="Genomic_DNA"/>
</dbReference>
<evidence type="ECO:0000313" key="2">
    <source>
        <dbReference type="Proteomes" id="UP000276133"/>
    </source>
</evidence>
<gene>
    <name evidence="1" type="ORF">BpHYR1_019985</name>
</gene>
<keyword evidence="2" id="KW-1185">Reference proteome</keyword>